<dbReference type="SUPFAM" id="SSF88946">
    <property type="entry name" value="Sigma2 domain of RNA polymerase sigma factors"/>
    <property type="match status" value="1"/>
</dbReference>
<dbReference type="STRING" id="243090.RB4514"/>
<dbReference type="KEGG" id="rba:RB4514"/>
<evidence type="ECO:0000256" key="2">
    <source>
        <dbReference type="ARBA" id="ARBA00023082"/>
    </source>
</evidence>
<dbReference type="EnsemblBacteria" id="CAD73834">
    <property type="protein sequence ID" value="CAD73834"/>
    <property type="gene ID" value="RB4514"/>
</dbReference>
<dbReference type="NCBIfam" id="TIGR02937">
    <property type="entry name" value="sigma70-ECF"/>
    <property type="match status" value="1"/>
</dbReference>
<evidence type="ECO:0000313" key="5">
    <source>
        <dbReference type="EMBL" id="CAD73834.1"/>
    </source>
</evidence>
<dbReference type="InParanoid" id="Q7USG2"/>
<keyword evidence="6" id="KW-1185">Reference proteome</keyword>
<feature type="domain" description="RNA polymerase sigma-70 region 2" evidence="4">
    <location>
        <begin position="46"/>
        <end position="113"/>
    </location>
</feature>
<dbReference type="OrthoDB" id="257668at2"/>
<accession>Q7USG2</accession>
<dbReference type="InterPro" id="IPR039425">
    <property type="entry name" value="RNA_pol_sigma-70-like"/>
</dbReference>
<evidence type="ECO:0000256" key="1">
    <source>
        <dbReference type="ARBA" id="ARBA00023015"/>
    </source>
</evidence>
<name>Q7USG2_RHOBA</name>
<dbReference type="Gene3D" id="1.10.1740.10">
    <property type="match status" value="1"/>
</dbReference>
<evidence type="ECO:0000313" key="6">
    <source>
        <dbReference type="Proteomes" id="UP000001025"/>
    </source>
</evidence>
<dbReference type="GO" id="GO:0006355">
    <property type="term" value="P:regulation of DNA-templated transcription"/>
    <property type="evidence" value="ECO:0000318"/>
    <property type="project" value="GO_Central"/>
</dbReference>
<dbReference type="GO" id="GO:0016987">
    <property type="term" value="F:sigma factor activity"/>
    <property type="evidence" value="ECO:0000318"/>
    <property type="project" value="GO_Central"/>
</dbReference>
<dbReference type="InterPro" id="IPR014284">
    <property type="entry name" value="RNA_pol_sigma-70_dom"/>
</dbReference>
<evidence type="ECO:0000256" key="3">
    <source>
        <dbReference type="ARBA" id="ARBA00023163"/>
    </source>
</evidence>
<keyword evidence="1" id="KW-0805">Transcription regulation</keyword>
<keyword evidence="3" id="KW-0804">Transcription</keyword>
<dbReference type="PANTHER" id="PTHR43133">
    <property type="entry name" value="RNA POLYMERASE ECF-TYPE SIGMA FACTO"/>
    <property type="match status" value="1"/>
</dbReference>
<reference evidence="5 6" key="1">
    <citation type="journal article" date="2003" name="Proc. Natl. Acad. Sci. U.S.A.">
        <title>Complete genome sequence of the marine planctomycete Pirellula sp. strain 1.</title>
        <authorList>
            <person name="Gloeckner F.O."/>
            <person name="Kube M."/>
            <person name="Bauer M."/>
            <person name="Teeling H."/>
            <person name="Lombardot T."/>
            <person name="Ludwig W."/>
            <person name="Gade D."/>
            <person name="Beck A."/>
            <person name="Borzym K."/>
            <person name="Heitmann K."/>
            <person name="Rabus R."/>
            <person name="Schlesner H."/>
            <person name="Amann R."/>
            <person name="Reinhardt R."/>
        </authorList>
    </citation>
    <scope>NUCLEOTIDE SEQUENCE [LARGE SCALE GENOMIC DNA]</scope>
    <source>
        <strain evidence="6">DSM 10527 / NCIMB 13988 / SH1</strain>
    </source>
</reference>
<dbReference type="InterPro" id="IPR007627">
    <property type="entry name" value="RNA_pol_sigma70_r2"/>
</dbReference>
<dbReference type="GO" id="GO:0006352">
    <property type="term" value="P:DNA-templated transcription initiation"/>
    <property type="evidence" value="ECO:0007669"/>
    <property type="project" value="InterPro"/>
</dbReference>
<evidence type="ECO:0000259" key="4">
    <source>
        <dbReference type="Pfam" id="PF04542"/>
    </source>
</evidence>
<proteinExistence type="predicted"/>
<keyword evidence="2" id="KW-0731">Sigma factor</keyword>
<protein>
    <submittedName>
        <fullName evidence="5">Probable RNA polymerase ECF-type sigma factor</fullName>
    </submittedName>
</protein>
<dbReference type="Proteomes" id="UP000001025">
    <property type="component" value="Chromosome"/>
</dbReference>
<dbReference type="AlphaFoldDB" id="Q7USG2"/>
<gene>
    <name evidence="5" type="ordered locus">RB4514</name>
</gene>
<dbReference type="InterPro" id="IPR013325">
    <property type="entry name" value="RNA_pol_sigma_r2"/>
</dbReference>
<dbReference type="HOGENOM" id="CLU_1314698_0_0_0"/>
<sequence length="238" mass="26854">MRFAGNLVLMNASVPSPSAANDPDRENEIRLIGLIREGDSQAWQQLIDQFEGRLLAYARRRVGDLATSEDIVQETFVGFLVSLPNYDSRRKLESYLFSICSYKLTDHLRQCGRRPELPLLGRGSSSGSGSGDNVEADGVRLPSSICRSAERRELEQDLVVEVVLEQIANWQSRGNFTKLKAIELIFVMGRGNREVAEQLNLTQQQVANLKSDFLTRISAVIKRRELDLDVFPELREND</sequence>
<dbReference type="Pfam" id="PF04542">
    <property type="entry name" value="Sigma70_r2"/>
    <property type="match status" value="1"/>
</dbReference>
<organism evidence="5 6">
    <name type="scientific">Rhodopirellula baltica (strain DSM 10527 / NCIMB 13988 / SH1)</name>
    <dbReference type="NCBI Taxonomy" id="243090"/>
    <lineage>
        <taxon>Bacteria</taxon>
        <taxon>Pseudomonadati</taxon>
        <taxon>Planctomycetota</taxon>
        <taxon>Planctomycetia</taxon>
        <taxon>Pirellulales</taxon>
        <taxon>Pirellulaceae</taxon>
        <taxon>Rhodopirellula</taxon>
    </lineage>
</organism>
<dbReference type="PATRIC" id="fig|243090.15.peg.2111"/>
<dbReference type="EMBL" id="BX294140">
    <property type="protein sequence ID" value="CAD73834.1"/>
    <property type="molecule type" value="Genomic_DNA"/>
</dbReference>
<dbReference type="eggNOG" id="COG1595">
    <property type="taxonomic scope" value="Bacteria"/>
</dbReference>
<dbReference type="PANTHER" id="PTHR43133:SF62">
    <property type="entry name" value="RNA POLYMERASE SIGMA FACTOR SIGZ"/>
    <property type="match status" value="1"/>
</dbReference>